<organism evidence="1 2">
    <name type="scientific">Blomia tropicalis</name>
    <name type="common">Mite</name>
    <dbReference type="NCBI Taxonomy" id="40697"/>
    <lineage>
        <taxon>Eukaryota</taxon>
        <taxon>Metazoa</taxon>
        <taxon>Ecdysozoa</taxon>
        <taxon>Arthropoda</taxon>
        <taxon>Chelicerata</taxon>
        <taxon>Arachnida</taxon>
        <taxon>Acari</taxon>
        <taxon>Acariformes</taxon>
        <taxon>Sarcoptiformes</taxon>
        <taxon>Astigmata</taxon>
        <taxon>Glycyphagoidea</taxon>
        <taxon>Echimyopodidae</taxon>
        <taxon>Blomia</taxon>
    </lineage>
</organism>
<gene>
    <name evidence="1" type="ORF">RDWZM_000355</name>
</gene>
<evidence type="ECO:0000313" key="1">
    <source>
        <dbReference type="EMBL" id="KAJ6221810.1"/>
    </source>
</evidence>
<accession>A0A9Q0MDJ0</accession>
<protein>
    <submittedName>
        <fullName evidence="1">Uncharacterized protein</fullName>
    </submittedName>
</protein>
<sequence>MTVTQHSRYVTKFKLKFITTFNVPSCVSFLKDVDILIKRAEKLISQSNETIVLHQNNDCANMIKNVELSKKQLETVLIEIKKVYNFNTTINHNPKLNELEEQLLNYENSLEMELEFINAIYGNHNASKPNANLLVEYGTKLIVDAKMMIDKYKMSYQQIIENIIEKKNEVEQLLKIMQSNPSTKVEQVLLDCLKTFKNYIDKMAIIDSNNKPK</sequence>
<proteinExistence type="predicted"/>
<dbReference type="EMBL" id="JAPWDV010000001">
    <property type="protein sequence ID" value="KAJ6221810.1"/>
    <property type="molecule type" value="Genomic_DNA"/>
</dbReference>
<comment type="caution">
    <text evidence="1">The sequence shown here is derived from an EMBL/GenBank/DDBJ whole genome shotgun (WGS) entry which is preliminary data.</text>
</comment>
<evidence type="ECO:0000313" key="2">
    <source>
        <dbReference type="Proteomes" id="UP001142055"/>
    </source>
</evidence>
<dbReference type="AlphaFoldDB" id="A0A9Q0MDJ0"/>
<dbReference type="Proteomes" id="UP001142055">
    <property type="component" value="Chromosome 1"/>
</dbReference>
<reference evidence="1" key="1">
    <citation type="submission" date="2022-12" db="EMBL/GenBank/DDBJ databases">
        <title>Genome assemblies of Blomia tropicalis.</title>
        <authorList>
            <person name="Cui Y."/>
        </authorList>
    </citation>
    <scope>NUCLEOTIDE SEQUENCE</scope>
    <source>
        <tissue evidence="1">Adult mites</tissue>
    </source>
</reference>
<keyword evidence="2" id="KW-1185">Reference proteome</keyword>
<name>A0A9Q0MDJ0_BLOTA</name>